<organism evidence="6 7">
    <name type="scientific">Mycobacterium gastri</name>
    <dbReference type="NCBI Taxonomy" id="1777"/>
    <lineage>
        <taxon>Bacteria</taxon>
        <taxon>Bacillati</taxon>
        <taxon>Actinomycetota</taxon>
        <taxon>Actinomycetes</taxon>
        <taxon>Mycobacteriales</taxon>
        <taxon>Mycobacteriaceae</taxon>
        <taxon>Mycobacterium</taxon>
    </lineage>
</organism>
<evidence type="ECO:0000256" key="4">
    <source>
        <dbReference type="SAM" id="SignalP"/>
    </source>
</evidence>
<name>A0A1X1VBJ0_MYCGS</name>
<dbReference type="Proteomes" id="UP000193738">
    <property type="component" value="Unassembled WGS sequence"/>
</dbReference>
<evidence type="ECO:0000313" key="6">
    <source>
        <dbReference type="EMBL" id="ORV66424.1"/>
    </source>
</evidence>
<comment type="caution">
    <text evidence="6">The sequence shown here is derived from an EMBL/GenBank/DDBJ whole genome shotgun (WGS) entry which is preliminary data.</text>
</comment>
<dbReference type="InterPro" id="IPR058644">
    <property type="entry name" value="Mtb12-like_C"/>
</dbReference>
<sequence>MHRHLCRACMAASVVAIVSATGLAGCSRHESATSAVPSVLPTTSTAVALRPAASLPSADALVEVLSRLADTAVAGADKVNLVEGASPETAAALDRFTTAARDGGYLPLSFAASNVAWSDVDPSSVTVTIVVTTAKPDNHEFTFPMEFKPDQGGWQLSRRTAEMLLALSSSRVSSPGPGPPPAAVPATEPSPAPAPEPNPPSPTPSG</sequence>
<evidence type="ECO:0000256" key="3">
    <source>
        <dbReference type="SAM" id="MobiDB-lite"/>
    </source>
</evidence>
<evidence type="ECO:0000256" key="2">
    <source>
        <dbReference type="ARBA" id="ARBA00093774"/>
    </source>
</evidence>
<evidence type="ECO:0000256" key="1">
    <source>
        <dbReference type="ARBA" id="ARBA00022729"/>
    </source>
</evidence>
<evidence type="ECO:0000313" key="7">
    <source>
        <dbReference type="Proteomes" id="UP000193738"/>
    </source>
</evidence>
<dbReference type="STRING" id="1777.AWC07_11265"/>
<accession>A0A1X1VBJ0</accession>
<comment type="similarity">
    <text evidence="2">Belongs to the MTB12 family.</text>
</comment>
<dbReference type="RefSeq" id="WP_036418390.1">
    <property type="nucleotide sequence ID" value="NZ_LQOX01000117.1"/>
</dbReference>
<reference evidence="6 7" key="1">
    <citation type="submission" date="2016-01" db="EMBL/GenBank/DDBJ databases">
        <title>The new phylogeny of the genus Mycobacterium.</title>
        <authorList>
            <person name="Tarcisio F."/>
            <person name="Conor M."/>
            <person name="Antonella G."/>
            <person name="Elisabetta G."/>
            <person name="Giulia F.S."/>
            <person name="Sara T."/>
            <person name="Anna F."/>
            <person name="Clotilde B."/>
            <person name="Roberto B."/>
            <person name="Veronica D.S."/>
            <person name="Fabio R."/>
            <person name="Monica P."/>
            <person name="Olivier J."/>
            <person name="Enrico T."/>
            <person name="Nicola S."/>
        </authorList>
    </citation>
    <scope>NUCLEOTIDE SEQUENCE [LARGE SCALE GENOMIC DNA]</scope>
    <source>
        <strain evidence="6 7">DSM 43505</strain>
    </source>
</reference>
<dbReference type="AlphaFoldDB" id="A0A1X1VBJ0"/>
<feature type="region of interest" description="Disordered" evidence="3">
    <location>
        <begin position="167"/>
        <end position="206"/>
    </location>
</feature>
<feature type="compositionally biased region" description="Pro residues" evidence="3">
    <location>
        <begin position="176"/>
        <end position="206"/>
    </location>
</feature>
<feature type="domain" description="Low molecular weight antigen MTB12-like C-terminal" evidence="5">
    <location>
        <begin position="55"/>
        <end position="169"/>
    </location>
</feature>
<proteinExistence type="inferred from homology"/>
<keyword evidence="7" id="KW-1185">Reference proteome</keyword>
<dbReference type="Pfam" id="PF26580">
    <property type="entry name" value="Mtb12_C"/>
    <property type="match status" value="1"/>
</dbReference>
<keyword evidence="1 4" id="KW-0732">Signal</keyword>
<feature type="signal peptide" evidence="4">
    <location>
        <begin position="1"/>
        <end position="24"/>
    </location>
</feature>
<evidence type="ECO:0000259" key="5">
    <source>
        <dbReference type="Pfam" id="PF26580"/>
    </source>
</evidence>
<feature type="chain" id="PRO_5039388495" description="Low molecular weight antigen MTB12-like C-terminal domain-containing protein" evidence="4">
    <location>
        <begin position="25"/>
        <end position="206"/>
    </location>
</feature>
<protein>
    <recommendedName>
        <fullName evidence="5">Low molecular weight antigen MTB12-like C-terminal domain-containing protein</fullName>
    </recommendedName>
</protein>
<gene>
    <name evidence="6" type="ORF">AWC07_11265</name>
</gene>
<dbReference type="PROSITE" id="PS51257">
    <property type="entry name" value="PROKAR_LIPOPROTEIN"/>
    <property type="match status" value="1"/>
</dbReference>
<dbReference type="EMBL" id="LQOX01000117">
    <property type="protein sequence ID" value="ORV66424.1"/>
    <property type="molecule type" value="Genomic_DNA"/>
</dbReference>